<gene>
    <name evidence="1" type="ORF">PCOR1329_LOCUS63307</name>
</gene>
<dbReference type="Proteomes" id="UP001189429">
    <property type="component" value="Unassembled WGS sequence"/>
</dbReference>
<name>A0ABN9W217_9DINO</name>
<sequence>MTEAAEVAEALRLAKVEATPDGRVLCAWNAAGLKKTGGLCDFLLKSGFWRVIRRLGQVKKDLRIDISVYEVAVAKVHRAGRLLQRLQRLLRRLRLRLRLR</sequence>
<dbReference type="EMBL" id="CAUYUJ010018036">
    <property type="protein sequence ID" value="CAK0880065.1"/>
    <property type="molecule type" value="Genomic_DNA"/>
</dbReference>
<protein>
    <submittedName>
        <fullName evidence="1">Uncharacterized protein</fullName>
    </submittedName>
</protein>
<proteinExistence type="predicted"/>
<reference evidence="1" key="1">
    <citation type="submission" date="2023-10" db="EMBL/GenBank/DDBJ databases">
        <authorList>
            <person name="Chen Y."/>
            <person name="Shah S."/>
            <person name="Dougan E. K."/>
            <person name="Thang M."/>
            <person name="Chan C."/>
        </authorList>
    </citation>
    <scope>NUCLEOTIDE SEQUENCE [LARGE SCALE GENOMIC DNA]</scope>
</reference>
<keyword evidence="2" id="KW-1185">Reference proteome</keyword>
<evidence type="ECO:0000313" key="1">
    <source>
        <dbReference type="EMBL" id="CAK0880065.1"/>
    </source>
</evidence>
<evidence type="ECO:0000313" key="2">
    <source>
        <dbReference type="Proteomes" id="UP001189429"/>
    </source>
</evidence>
<feature type="non-terminal residue" evidence="1">
    <location>
        <position position="100"/>
    </location>
</feature>
<comment type="caution">
    <text evidence="1">The sequence shown here is derived from an EMBL/GenBank/DDBJ whole genome shotgun (WGS) entry which is preliminary data.</text>
</comment>
<organism evidence="1 2">
    <name type="scientific">Prorocentrum cordatum</name>
    <dbReference type="NCBI Taxonomy" id="2364126"/>
    <lineage>
        <taxon>Eukaryota</taxon>
        <taxon>Sar</taxon>
        <taxon>Alveolata</taxon>
        <taxon>Dinophyceae</taxon>
        <taxon>Prorocentrales</taxon>
        <taxon>Prorocentraceae</taxon>
        <taxon>Prorocentrum</taxon>
    </lineage>
</organism>
<accession>A0ABN9W217</accession>